<dbReference type="SUPFAM" id="SSF52540">
    <property type="entry name" value="P-loop containing nucleoside triphosphate hydrolases"/>
    <property type="match status" value="2"/>
</dbReference>
<dbReference type="CDD" id="cd03216">
    <property type="entry name" value="ABC_Carb_Monos_I"/>
    <property type="match status" value="1"/>
</dbReference>
<dbReference type="InterPro" id="IPR003593">
    <property type="entry name" value="AAA+_ATPase"/>
</dbReference>
<dbReference type="RefSeq" id="WP_227310607.1">
    <property type="nucleotide sequence ID" value="NZ_JAESVA010000017.1"/>
</dbReference>
<evidence type="ECO:0000256" key="3">
    <source>
        <dbReference type="ARBA" id="ARBA00022597"/>
    </source>
</evidence>
<evidence type="ECO:0000256" key="7">
    <source>
        <dbReference type="ARBA" id="ARBA00022967"/>
    </source>
</evidence>
<evidence type="ECO:0000313" key="11">
    <source>
        <dbReference type="Proteomes" id="UP000721844"/>
    </source>
</evidence>
<keyword evidence="4" id="KW-0677">Repeat</keyword>
<dbReference type="EMBL" id="JAESVA010000017">
    <property type="protein sequence ID" value="MCB8883865.1"/>
    <property type="molecule type" value="Genomic_DNA"/>
</dbReference>
<feature type="domain" description="ABC transporter" evidence="9">
    <location>
        <begin position="258"/>
        <end position="503"/>
    </location>
</feature>
<dbReference type="Gene3D" id="3.40.50.300">
    <property type="entry name" value="P-loop containing nucleotide triphosphate hydrolases"/>
    <property type="match status" value="2"/>
</dbReference>
<reference evidence="10 11" key="1">
    <citation type="journal article" date="2021" name="Microorganisms">
        <title>Acidisoma silvae sp. nov. and Acidisomacellulosilytica sp. nov., Two Acidophilic Bacteria Isolated from Decaying Wood, Hydrolyzing Cellulose and Producing Poly-3-hydroxybutyrate.</title>
        <authorList>
            <person name="Mieszkin S."/>
            <person name="Pouder E."/>
            <person name="Uroz S."/>
            <person name="Simon-Colin C."/>
            <person name="Alain K."/>
        </authorList>
    </citation>
    <scope>NUCLEOTIDE SEQUENCE [LARGE SCALE GENOMIC DNA]</scope>
    <source>
        <strain evidence="10 11">HW T5.17</strain>
    </source>
</reference>
<dbReference type="AlphaFoldDB" id="A0A963Z880"/>
<evidence type="ECO:0000259" key="9">
    <source>
        <dbReference type="PROSITE" id="PS50893"/>
    </source>
</evidence>
<keyword evidence="1" id="KW-0813">Transport</keyword>
<evidence type="ECO:0000256" key="5">
    <source>
        <dbReference type="ARBA" id="ARBA00022741"/>
    </source>
</evidence>
<keyword evidence="5" id="KW-0547">Nucleotide-binding</keyword>
<evidence type="ECO:0000313" key="10">
    <source>
        <dbReference type="EMBL" id="MCB8883865.1"/>
    </source>
</evidence>
<accession>A0A963Z880</accession>
<dbReference type="InterPro" id="IPR017871">
    <property type="entry name" value="ABC_transporter-like_CS"/>
</dbReference>
<dbReference type="GO" id="GO:0005524">
    <property type="term" value="F:ATP binding"/>
    <property type="evidence" value="ECO:0007669"/>
    <property type="project" value="UniProtKB-KW"/>
</dbReference>
<organism evidence="10 11">
    <name type="scientific">Acidisoma cellulosilyticum</name>
    <dbReference type="NCBI Taxonomy" id="2802395"/>
    <lineage>
        <taxon>Bacteria</taxon>
        <taxon>Pseudomonadati</taxon>
        <taxon>Pseudomonadota</taxon>
        <taxon>Alphaproteobacteria</taxon>
        <taxon>Acetobacterales</taxon>
        <taxon>Acidocellaceae</taxon>
        <taxon>Acidisoma</taxon>
    </lineage>
</organism>
<dbReference type="SMART" id="SM00382">
    <property type="entry name" value="AAA"/>
    <property type="match status" value="1"/>
</dbReference>
<dbReference type="CDD" id="cd03215">
    <property type="entry name" value="ABC_Carb_Monos_II"/>
    <property type="match status" value="1"/>
</dbReference>
<dbReference type="Proteomes" id="UP000721844">
    <property type="component" value="Unassembled WGS sequence"/>
</dbReference>
<dbReference type="InterPro" id="IPR003439">
    <property type="entry name" value="ABC_transporter-like_ATP-bd"/>
</dbReference>
<sequence>MTLADQSAIAVSQIRKAYGPTVALSDASFAAATGTVHALLGENGAGKSTMVKMLSGLVQPDQGQIAIFGQDVHFASPRDAHRAGLATAFQELTQVPDLTVWENMLLPYQPIGMTGLLKRRQGQAQVAAHLESLGLGQVSPRAEIRRFDLAVRQKIEIARALMRKPRILLLDEPTSALSGDDIDWLGDIIARLKAAGTTILFISHRMPEVRAFCDDLTILRNGQSVGTFAVSAVSDAEVIERIIGRSIAATFPPKCLAAEAAQIVLEARGLGGGEMKAADLTLRAGEILGVAGLQGMGQRDLFLTLFGDIEARTGEILVDGKPVTLRSPRDAIDARIGINLVPEERKTEGLFLKLDGCANTTLPVIERFTRAGFIDVAGERAAVSAALARVQVDLWALYRPARSFSGGNQQKIVLARSLVAGSRILLLFDPTRGVDVGTKHQIYQLIAEFAAAGGAVLLYSTEIAEVIGLSHRVMVVYGGRIAGELRGQDITEAAIMAAALGHRDDAPSAQPETHPRVGAFA</sequence>
<protein>
    <submittedName>
        <fullName evidence="10">Sugar ABC transporter ATP-binding protein</fullName>
    </submittedName>
</protein>
<evidence type="ECO:0000256" key="4">
    <source>
        <dbReference type="ARBA" id="ARBA00022737"/>
    </source>
</evidence>
<feature type="domain" description="ABC transporter" evidence="9">
    <location>
        <begin position="9"/>
        <end position="246"/>
    </location>
</feature>
<evidence type="ECO:0000256" key="8">
    <source>
        <dbReference type="ARBA" id="ARBA00023136"/>
    </source>
</evidence>
<keyword evidence="11" id="KW-1185">Reference proteome</keyword>
<keyword evidence="3" id="KW-0762">Sugar transport</keyword>
<evidence type="ECO:0000256" key="2">
    <source>
        <dbReference type="ARBA" id="ARBA00022475"/>
    </source>
</evidence>
<comment type="caution">
    <text evidence="10">The sequence shown here is derived from an EMBL/GenBank/DDBJ whole genome shotgun (WGS) entry which is preliminary data.</text>
</comment>
<dbReference type="Pfam" id="PF00005">
    <property type="entry name" value="ABC_tran"/>
    <property type="match status" value="2"/>
</dbReference>
<keyword evidence="6 10" id="KW-0067">ATP-binding</keyword>
<dbReference type="PANTHER" id="PTHR43790:SF3">
    <property type="entry name" value="D-ALLOSE IMPORT ATP-BINDING PROTEIN ALSA-RELATED"/>
    <property type="match status" value="1"/>
</dbReference>
<evidence type="ECO:0000256" key="6">
    <source>
        <dbReference type="ARBA" id="ARBA00022840"/>
    </source>
</evidence>
<keyword evidence="2" id="KW-1003">Cell membrane</keyword>
<keyword evidence="7" id="KW-1278">Translocase</keyword>
<proteinExistence type="predicted"/>
<dbReference type="PANTHER" id="PTHR43790">
    <property type="entry name" value="CARBOHYDRATE TRANSPORT ATP-BINDING PROTEIN MG119-RELATED"/>
    <property type="match status" value="1"/>
</dbReference>
<evidence type="ECO:0000256" key="1">
    <source>
        <dbReference type="ARBA" id="ARBA00022448"/>
    </source>
</evidence>
<dbReference type="PROSITE" id="PS50893">
    <property type="entry name" value="ABC_TRANSPORTER_2"/>
    <property type="match status" value="2"/>
</dbReference>
<dbReference type="PROSITE" id="PS00211">
    <property type="entry name" value="ABC_TRANSPORTER_1"/>
    <property type="match status" value="1"/>
</dbReference>
<dbReference type="GO" id="GO:0016887">
    <property type="term" value="F:ATP hydrolysis activity"/>
    <property type="evidence" value="ECO:0007669"/>
    <property type="project" value="InterPro"/>
</dbReference>
<keyword evidence="8" id="KW-0472">Membrane</keyword>
<dbReference type="InterPro" id="IPR027417">
    <property type="entry name" value="P-loop_NTPase"/>
</dbReference>
<gene>
    <name evidence="10" type="ORF">ACELLULO517_26700</name>
</gene>
<dbReference type="InterPro" id="IPR050107">
    <property type="entry name" value="ABC_carbohydrate_import_ATPase"/>
</dbReference>
<name>A0A963Z880_9PROT</name>